<organism evidence="3 4">
    <name type="scientific">Mycena albidolilacea</name>
    <dbReference type="NCBI Taxonomy" id="1033008"/>
    <lineage>
        <taxon>Eukaryota</taxon>
        <taxon>Fungi</taxon>
        <taxon>Dikarya</taxon>
        <taxon>Basidiomycota</taxon>
        <taxon>Agaricomycotina</taxon>
        <taxon>Agaricomycetes</taxon>
        <taxon>Agaricomycetidae</taxon>
        <taxon>Agaricales</taxon>
        <taxon>Marasmiineae</taxon>
        <taxon>Mycenaceae</taxon>
        <taxon>Mycena</taxon>
    </lineage>
</organism>
<evidence type="ECO:0000256" key="1">
    <source>
        <dbReference type="SAM" id="MobiDB-lite"/>
    </source>
</evidence>
<sequence>MTASVELELKDLFSTMFRIRWNGSKEKETPRRDGCAAATSSAERPSIDLRALPQLLAASPGVEYSAHSRFMTRSADDIQRHLYASFLHGRTSDVTLHVRASWQATYKLHRVILIQAGFFSSLFLGGFAEHSQADDIHVRFDDSNITRAAFELCIARLYGGGPPLHIFPSLVPSTSQPLTSAFPFTSVDLHPSTPSGHHPGTPRFLLSLLATSVYLSIPTLVANALASILNTIGPYTVLQYLDFALGKPIGPPEPEWNEPEAAVGLEHIAHNIPDEASSAASIISSADTADTYDPPEKVFHYGSISDKIGEAAACWLARWAPDMLAFEERKAGIRTAEPALSRRGRIPEASDYSAVPTIWDRGGLSVNWVCALASADTLFVRGERARYDFARSVVELRRRHGILQDEEDAWKTLFEQGIYYCHMTMEDVIDLSKDSSPTTKQPFVSIAVLQAAHWQNSLMRQHITARPASSSFEMRPSPAPTPGSPVQREKELGITQTTAEIGARLAAADPSLDQNGPYYFVPTDSSQRIGDNGSSVHPPSVDGAPLSMDDLFTTSFTPNSPTSPVTAKPNAPSTLARASVGEANFFGIQTRRYTARGCVAADPAGTARWTLHPPFRFAAEFWDTEVLPEKARLYSHTVWCGGSLFNAYVQVVRKKAAVQLGIYLHRQSTLDIPGASSPRGEIPNAPPPASASSAPRQRHGSFVGSERGQAHARGPSLPAIMAPPSPAHYSPSIHPLTRSTTPVSTVSSSLPSTSAMGASLANLALHSAGYSLHAPVVPAAPYRDPRPSVSAYFTISCASATGASQTRFASAPDVFSVSQSWGWKSSSLRTEEYIEVGEGAEAAAGTRGREVSLRACVVLGLV</sequence>
<dbReference type="PANTHER" id="PTHR47369:SF1">
    <property type="entry name" value="BTB_POZ DOMAIN-CONTAINING PROTEIN"/>
    <property type="match status" value="1"/>
</dbReference>
<keyword evidence="4" id="KW-1185">Reference proteome</keyword>
<feature type="region of interest" description="Disordered" evidence="1">
    <location>
        <begin position="673"/>
        <end position="748"/>
    </location>
</feature>
<protein>
    <recommendedName>
        <fullName evidence="2">BTB domain-containing protein</fullName>
    </recommendedName>
</protein>
<dbReference type="AlphaFoldDB" id="A0AAD7AEN9"/>
<evidence type="ECO:0000313" key="4">
    <source>
        <dbReference type="Proteomes" id="UP001218218"/>
    </source>
</evidence>
<dbReference type="EMBL" id="JARIHO010000008">
    <property type="protein sequence ID" value="KAJ7356741.1"/>
    <property type="molecule type" value="Genomic_DNA"/>
</dbReference>
<proteinExistence type="predicted"/>
<dbReference type="InterPro" id="IPR011333">
    <property type="entry name" value="SKP1/BTB/POZ_sf"/>
</dbReference>
<dbReference type="PROSITE" id="PS50097">
    <property type="entry name" value="BTB"/>
    <property type="match status" value="1"/>
</dbReference>
<accession>A0AAD7AEN9</accession>
<dbReference type="SUPFAM" id="SSF54695">
    <property type="entry name" value="POZ domain"/>
    <property type="match status" value="1"/>
</dbReference>
<dbReference type="PANTHER" id="PTHR47369">
    <property type="entry name" value="BTB/POZ DOMAIN-CONTAINING PROTEIN"/>
    <property type="match status" value="1"/>
</dbReference>
<dbReference type="InterPro" id="IPR000210">
    <property type="entry name" value="BTB/POZ_dom"/>
</dbReference>
<dbReference type="Proteomes" id="UP001218218">
    <property type="component" value="Unassembled WGS sequence"/>
</dbReference>
<evidence type="ECO:0000259" key="2">
    <source>
        <dbReference type="PROSITE" id="PS50097"/>
    </source>
</evidence>
<gene>
    <name evidence="3" type="ORF">DFH08DRAFT_735740</name>
</gene>
<evidence type="ECO:0000313" key="3">
    <source>
        <dbReference type="EMBL" id="KAJ7356741.1"/>
    </source>
</evidence>
<feature type="domain" description="BTB" evidence="2">
    <location>
        <begin position="92"/>
        <end position="160"/>
    </location>
</feature>
<feature type="compositionally biased region" description="Low complexity" evidence="1">
    <location>
        <begin position="735"/>
        <end position="748"/>
    </location>
</feature>
<reference evidence="3" key="1">
    <citation type="submission" date="2023-03" db="EMBL/GenBank/DDBJ databases">
        <title>Massive genome expansion in bonnet fungi (Mycena s.s.) driven by repeated elements and novel gene families across ecological guilds.</title>
        <authorList>
            <consortium name="Lawrence Berkeley National Laboratory"/>
            <person name="Harder C.B."/>
            <person name="Miyauchi S."/>
            <person name="Viragh M."/>
            <person name="Kuo A."/>
            <person name="Thoen E."/>
            <person name="Andreopoulos B."/>
            <person name="Lu D."/>
            <person name="Skrede I."/>
            <person name="Drula E."/>
            <person name="Henrissat B."/>
            <person name="Morin E."/>
            <person name="Kohler A."/>
            <person name="Barry K."/>
            <person name="LaButti K."/>
            <person name="Morin E."/>
            <person name="Salamov A."/>
            <person name="Lipzen A."/>
            <person name="Mereny Z."/>
            <person name="Hegedus B."/>
            <person name="Baldrian P."/>
            <person name="Stursova M."/>
            <person name="Weitz H."/>
            <person name="Taylor A."/>
            <person name="Grigoriev I.V."/>
            <person name="Nagy L.G."/>
            <person name="Martin F."/>
            <person name="Kauserud H."/>
        </authorList>
    </citation>
    <scope>NUCLEOTIDE SEQUENCE</scope>
    <source>
        <strain evidence="3">CBHHK002</strain>
    </source>
</reference>
<feature type="region of interest" description="Disordered" evidence="1">
    <location>
        <begin position="467"/>
        <end position="488"/>
    </location>
</feature>
<dbReference type="Gene3D" id="3.30.710.10">
    <property type="entry name" value="Potassium Channel Kv1.1, Chain A"/>
    <property type="match status" value="1"/>
</dbReference>
<comment type="caution">
    <text evidence="3">The sequence shown here is derived from an EMBL/GenBank/DDBJ whole genome shotgun (WGS) entry which is preliminary data.</text>
</comment>
<name>A0AAD7AEN9_9AGAR</name>